<name>A0ABY8R9G6_PARBF</name>
<accession>A0ABY8R9G6</accession>
<evidence type="ECO:0000256" key="1">
    <source>
        <dbReference type="SAM" id="Phobius"/>
    </source>
</evidence>
<dbReference type="EMBL" id="CP124691">
    <property type="protein sequence ID" value="WGX77738.1"/>
    <property type="molecule type" value="Genomic_DNA"/>
</dbReference>
<keyword evidence="2" id="KW-0614">Plasmid</keyword>
<keyword evidence="1" id="KW-0472">Membrane</keyword>
<feature type="transmembrane region" description="Helical" evidence="1">
    <location>
        <begin position="39"/>
        <end position="57"/>
    </location>
</feature>
<sequence length="58" mass="6640">MSWYLIVLIFISILGASTLAYQVFKMTELDAKSRGFKHPKAWGFLHLVGITVVVYCYI</sequence>
<keyword evidence="1" id="KW-0812">Transmembrane</keyword>
<keyword evidence="3" id="KW-1185">Reference proteome</keyword>
<reference evidence="2 3" key="1">
    <citation type="submission" date="2023-04" db="EMBL/GenBank/DDBJ databases">
        <title>Bacteria Genome Submission.</title>
        <authorList>
            <person name="Isaac P."/>
        </authorList>
    </citation>
    <scope>NUCLEOTIDE SEQUENCE [LARGE SCALE GENOMIC DNA]</scope>
    <source>
        <strain evidence="2 3">SampleS7P1</strain>
        <plasmid evidence="2 3">unnamed6</plasmid>
    </source>
</reference>
<geneLocation type="plasmid" evidence="2 3">
    <name>unnamed6</name>
</geneLocation>
<proteinExistence type="predicted"/>
<evidence type="ECO:0000313" key="3">
    <source>
        <dbReference type="Proteomes" id="UP001239169"/>
    </source>
</evidence>
<gene>
    <name evidence="2" type="ORF">QJS64_21610</name>
</gene>
<organism evidence="2 3">
    <name type="scientific">Paraclostridium bifermentans</name>
    <name type="common">Clostridium bifermentans</name>
    <dbReference type="NCBI Taxonomy" id="1490"/>
    <lineage>
        <taxon>Bacteria</taxon>
        <taxon>Bacillati</taxon>
        <taxon>Bacillota</taxon>
        <taxon>Clostridia</taxon>
        <taxon>Peptostreptococcales</taxon>
        <taxon>Peptostreptococcaceae</taxon>
        <taxon>Paraclostridium</taxon>
    </lineage>
</organism>
<protein>
    <submittedName>
        <fullName evidence="2">Uncharacterized protein</fullName>
    </submittedName>
</protein>
<keyword evidence="1" id="KW-1133">Transmembrane helix</keyword>
<dbReference type="Proteomes" id="UP001239169">
    <property type="component" value="Plasmid unnamed6"/>
</dbReference>
<evidence type="ECO:0000313" key="2">
    <source>
        <dbReference type="EMBL" id="WGX77738.1"/>
    </source>
</evidence>